<keyword evidence="3" id="KW-1185">Reference proteome</keyword>
<reference evidence="2 3" key="1">
    <citation type="journal article" date="2015" name="Stand. Genomic Sci.">
        <title>Genomic Encyclopedia of Bacterial and Archaeal Type Strains, Phase III: the genomes of soil and plant-associated and newly described type strains.</title>
        <authorList>
            <person name="Whitman W.B."/>
            <person name="Woyke T."/>
            <person name="Klenk H.P."/>
            <person name="Zhou Y."/>
            <person name="Lilburn T.G."/>
            <person name="Beck B.J."/>
            <person name="De Vos P."/>
            <person name="Vandamme P."/>
            <person name="Eisen J.A."/>
            <person name="Garrity G."/>
            <person name="Hugenholtz P."/>
            <person name="Kyrpides N.C."/>
        </authorList>
    </citation>
    <scope>NUCLEOTIDE SEQUENCE [LARGE SCALE GENOMIC DNA]</scope>
    <source>
        <strain evidence="2 3">VKM Ac-2538</strain>
    </source>
</reference>
<proteinExistence type="predicted"/>
<evidence type="ECO:0000313" key="2">
    <source>
        <dbReference type="EMBL" id="TCO24278.1"/>
    </source>
</evidence>
<evidence type="ECO:0000313" key="3">
    <source>
        <dbReference type="Proteomes" id="UP000295818"/>
    </source>
</evidence>
<evidence type="ECO:0000256" key="1">
    <source>
        <dbReference type="SAM" id="MobiDB-lite"/>
    </source>
</evidence>
<sequence>MRGAEAALIGSPANTSRMEVVGVSSDRQEPPEPNLPGPLAPLADKDGRTVLDQDGNPVMIPVTPPDETVAVLPPGTVRRTVTFPDGSVGEQISIVLK</sequence>
<dbReference type="Proteomes" id="UP000295818">
    <property type="component" value="Unassembled WGS sequence"/>
</dbReference>
<organism evidence="2 3">
    <name type="scientific">Kribbella orskensis</name>
    <dbReference type="NCBI Taxonomy" id="2512216"/>
    <lineage>
        <taxon>Bacteria</taxon>
        <taxon>Bacillati</taxon>
        <taxon>Actinomycetota</taxon>
        <taxon>Actinomycetes</taxon>
        <taxon>Propionibacteriales</taxon>
        <taxon>Kribbellaceae</taxon>
        <taxon>Kribbella</taxon>
    </lineage>
</organism>
<protein>
    <submittedName>
        <fullName evidence="2">Uncharacterized protein</fullName>
    </submittedName>
</protein>
<comment type="caution">
    <text evidence="2">The sequence shown here is derived from an EMBL/GenBank/DDBJ whole genome shotgun (WGS) entry which is preliminary data.</text>
</comment>
<gene>
    <name evidence="2" type="ORF">EV644_105312</name>
</gene>
<dbReference type="EMBL" id="SLWM01000005">
    <property type="protein sequence ID" value="TCO24278.1"/>
    <property type="molecule type" value="Genomic_DNA"/>
</dbReference>
<feature type="region of interest" description="Disordered" evidence="1">
    <location>
        <begin position="1"/>
        <end position="42"/>
    </location>
</feature>
<accession>A0ABY2BPT5</accession>
<name>A0ABY2BPT5_9ACTN</name>